<gene>
    <name evidence="1" type="ORF">LEP1GSC047_1274</name>
</gene>
<sequence>MKSLFPAGISLNLRIFPTRIIFGSTFLFLNLVFGSCSLLPDWIKGDHPLVDDSRTTRVYWNLSQVPKTSEAYQNQPSNLRYIVVNTEPSKERVWKGEVDLWETKEEFQNSLPKTIIFPRFSFKAAILSGVSKLEEGESTNPKKISFVPKMNEAWDWEGDSFPQSSLGILSKRFPVEDWSMVFDLRSDEAWLSKESRNLGSGSEIVWQNLRTRGSLLTTDLIHPSGKTFPYADYDYRQVGFIALPISAGALPIWIFKREKGGIWAWGLLPEDLVSSQILLKQRNTKGSPLASFLFYDASSNIPFTTRADLRNYPIIILSDQNNVRQ</sequence>
<dbReference type="NCBIfam" id="NF047502">
    <property type="entry name" value="LIC_13346_fam"/>
    <property type="match status" value="1"/>
</dbReference>
<reference evidence="1 2" key="1">
    <citation type="submission" date="2013-05" db="EMBL/GenBank/DDBJ databases">
        <authorList>
            <person name="Harkins D.M."/>
            <person name="Durkin A.S."/>
            <person name="Brinkac L.M."/>
            <person name="Haft D.H."/>
            <person name="Selengut J.D."/>
            <person name="Sanka R."/>
            <person name="DePew J."/>
            <person name="Purushe J."/>
            <person name="Hartskeerl R.A."/>
            <person name="Ahmed A."/>
            <person name="van der Linden H."/>
            <person name="Goris M.G.A."/>
            <person name="Vinetz J.M."/>
            <person name="Sutton G.G."/>
            <person name="Nierman W.C."/>
            <person name="Fouts D.E."/>
        </authorList>
    </citation>
    <scope>NUCLEOTIDE SEQUENCE [LARGE SCALE GENOMIC DNA]</scope>
    <source>
        <strain evidence="1 2">10</strain>
    </source>
</reference>
<evidence type="ECO:0000313" key="1">
    <source>
        <dbReference type="EMBL" id="EQA35307.1"/>
    </source>
</evidence>
<dbReference type="Proteomes" id="UP000018719">
    <property type="component" value="Unassembled WGS sequence"/>
</dbReference>
<accession>V6H8Y2</accession>
<dbReference type="STRING" id="1049790.LEP1GSC047_1274"/>
<proteinExistence type="predicted"/>
<evidence type="ECO:0008006" key="3">
    <source>
        <dbReference type="Google" id="ProtNLM"/>
    </source>
</evidence>
<evidence type="ECO:0000313" key="2">
    <source>
        <dbReference type="Proteomes" id="UP000018719"/>
    </source>
</evidence>
<name>V6H8Y2_9LEPT</name>
<dbReference type="EMBL" id="AHMM02000025">
    <property type="protein sequence ID" value="EQA35307.1"/>
    <property type="molecule type" value="Genomic_DNA"/>
</dbReference>
<dbReference type="RefSeq" id="WP_010416925.1">
    <property type="nucleotide sequence ID" value="NZ_AHMM02000025.1"/>
</dbReference>
<organism evidence="1 2">
    <name type="scientific">Leptospira inadai serovar Lyme str. 10</name>
    <dbReference type="NCBI Taxonomy" id="1049790"/>
    <lineage>
        <taxon>Bacteria</taxon>
        <taxon>Pseudomonadati</taxon>
        <taxon>Spirochaetota</taxon>
        <taxon>Spirochaetia</taxon>
        <taxon>Leptospirales</taxon>
        <taxon>Leptospiraceae</taxon>
        <taxon>Leptospira</taxon>
    </lineage>
</organism>
<dbReference type="AlphaFoldDB" id="V6H8Y2"/>
<protein>
    <recommendedName>
        <fullName evidence="3">Lipoprotein</fullName>
    </recommendedName>
</protein>
<comment type="caution">
    <text evidence="1">The sequence shown here is derived from an EMBL/GenBank/DDBJ whole genome shotgun (WGS) entry which is preliminary data.</text>
</comment>